<dbReference type="InterPro" id="IPR011652">
    <property type="entry name" value="MORN_2"/>
</dbReference>
<dbReference type="eggNOG" id="COG2849">
    <property type="taxonomic scope" value="Bacteria"/>
</dbReference>
<reference evidence="2 3" key="1">
    <citation type="journal article" date="2013" name="BMC Genomics">
        <title>Comparative genomics of Campylobacter concisus isolates reveals genetic diversity and provides insights into disease association.</title>
        <authorList>
            <person name="Deshpande N.P."/>
            <person name="Kaakoush N.O."/>
            <person name="Wilkins M.R."/>
            <person name="Mitchell H.M."/>
        </authorList>
    </citation>
    <scope>NUCLEOTIDE SEQUENCE [LARGE SCALE GENOMIC DNA]</scope>
    <source>
        <strain evidence="2 3">ATCC 51562</strain>
    </source>
</reference>
<dbReference type="PATRIC" id="fig|1242969.3.peg.1730"/>
<evidence type="ECO:0000313" key="2">
    <source>
        <dbReference type="EMBL" id="ERJ25376.1"/>
    </source>
</evidence>
<dbReference type="Pfam" id="PF07661">
    <property type="entry name" value="MORN_2"/>
    <property type="match status" value="4"/>
</dbReference>
<evidence type="ECO:0000313" key="3">
    <source>
        <dbReference type="Proteomes" id="UP000016627"/>
    </source>
</evidence>
<dbReference type="Proteomes" id="UP000016627">
    <property type="component" value="Unassembled WGS sequence"/>
</dbReference>
<gene>
    <name evidence="2" type="ORF">ATCC51562_959</name>
</gene>
<comment type="caution">
    <text evidence="2">The sequence shown here is derived from an EMBL/GenBank/DDBJ whole genome shotgun (WGS) entry which is preliminary data.</text>
</comment>
<dbReference type="PANTHER" id="PTHR33706:SF1">
    <property type="entry name" value="TPR REPEAT PROTEIN"/>
    <property type="match status" value="1"/>
</dbReference>
<dbReference type="Gene3D" id="2.20.110.10">
    <property type="entry name" value="Histone H3 K4-specific methyltransferase SET7/9 N-terminal domain"/>
    <property type="match status" value="2"/>
</dbReference>
<proteinExistence type="predicted"/>
<protein>
    <submittedName>
        <fullName evidence="2">Putative acidic periplasmic protein</fullName>
    </submittedName>
</protein>
<dbReference type="SUPFAM" id="SSF82185">
    <property type="entry name" value="Histone H3 K4-specific methyltransferase SET7/9 N-terminal domain"/>
    <property type="match status" value="1"/>
</dbReference>
<feature type="compositionally biased region" description="Polar residues" evidence="1">
    <location>
        <begin position="294"/>
        <end position="308"/>
    </location>
</feature>
<accession>U2EN00</accession>
<sequence>MKPEATLKNGLYYIKGKPYDGTLKMLRYSVEDLYDVNAMGMVYPRLKPLPPTLIREIDVQGGAAVRYRDYFDGRDKPSNEYPLKNGVREGTAKHYHADSGALMGESEYKNDVRDGRYRRYYFDEGGALKQEGFFKADKREGVFTDYYVSGEVSARSPYVGGMRNGEDIDYYKSGKIRGVRTYKNDKREGAEKWYYESGAVEETGEYKNDRKQGVWKRFYENGKTRVVENYKDGEKDGVAREYYPSGKLRGEYEYKDGRQTGAGLDYYESGALAAKRRATTTQTANSKPRGNLSAAGSSAPKNTTNRVS</sequence>
<dbReference type="PANTHER" id="PTHR33706">
    <property type="entry name" value="MORN VARIANT REPEAT PROTEIN"/>
    <property type="match status" value="1"/>
</dbReference>
<name>U2EN00_9BACT</name>
<feature type="region of interest" description="Disordered" evidence="1">
    <location>
        <begin position="276"/>
        <end position="308"/>
    </location>
</feature>
<dbReference type="RefSeq" id="WP_021091845.1">
    <property type="nucleotide sequence ID" value="NZ_ANNI01000009.1"/>
</dbReference>
<dbReference type="EMBL" id="ANNI01000009">
    <property type="protein sequence ID" value="ERJ25376.1"/>
    <property type="molecule type" value="Genomic_DNA"/>
</dbReference>
<evidence type="ECO:0000256" key="1">
    <source>
        <dbReference type="SAM" id="MobiDB-lite"/>
    </source>
</evidence>
<organism evidence="2 3">
    <name type="scientific">Campylobacter concisus ATCC 51562</name>
    <dbReference type="NCBI Taxonomy" id="1242969"/>
    <lineage>
        <taxon>Bacteria</taxon>
        <taxon>Pseudomonadati</taxon>
        <taxon>Campylobacterota</taxon>
        <taxon>Epsilonproteobacteria</taxon>
        <taxon>Campylobacterales</taxon>
        <taxon>Campylobacteraceae</taxon>
        <taxon>Campylobacter</taxon>
    </lineage>
</organism>
<dbReference type="AlphaFoldDB" id="U2EN00"/>